<dbReference type="GO" id="GO:0005524">
    <property type="term" value="F:ATP binding"/>
    <property type="evidence" value="ECO:0007669"/>
    <property type="project" value="UniProtKB-KW"/>
</dbReference>
<feature type="compositionally biased region" description="Basic and acidic residues" evidence="8">
    <location>
        <begin position="650"/>
        <end position="659"/>
    </location>
</feature>
<reference evidence="12" key="1">
    <citation type="submission" date="2023-05" db="EMBL/GenBank/DDBJ databases">
        <authorList>
            <person name="Huff M."/>
        </authorList>
    </citation>
    <scope>NUCLEOTIDE SEQUENCE</scope>
</reference>
<keyword evidence="4 6" id="KW-0067">ATP-binding</keyword>
<feature type="domain" description="Helicase C-terminal" evidence="10">
    <location>
        <begin position="380"/>
        <end position="531"/>
    </location>
</feature>
<dbReference type="PROSITE" id="PS51195">
    <property type="entry name" value="Q_MOTIF"/>
    <property type="match status" value="1"/>
</dbReference>
<feature type="compositionally biased region" description="Acidic residues" evidence="8">
    <location>
        <begin position="11"/>
        <end position="39"/>
    </location>
</feature>
<evidence type="ECO:0000256" key="1">
    <source>
        <dbReference type="ARBA" id="ARBA00022741"/>
    </source>
</evidence>
<evidence type="ECO:0008006" key="14">
    <source>
        <dbReference type="Google" id="ProtNLM"/>
    </source>
</evidence>
<feature type="coiled-coil region" evidence="7">
    <location>
        <begin position="523"/>
        <end position="563"/>
    </location>
</feature>
<evidence type="ECO:0000256" key="4">
    <source>
        <dbReference type="ARBA" id="ARBA00022840"/>
    </source>
</evidence>
<dbReference type="InterPro" id="IPR014001">
    <property type="entry name" value="Helicase_ATP-bd"/>
</dbReference>
<feature type="domain" description="Helicase ATP-binding" evidence="9">
    <location>
        <begin position="175"/>
        <end position="350"/>
    </location>
</feature>
<dbReference type="Proteomes" id="UP000834106">
    <property type="component" value="Chromosome 22"/>
</dbReference>
<dbReference type="InterPro" id="IPR050079">
    <property type="entry name" value="DEAD_box_RNA_helicase"/>
</dbReference>
<dbReference type="SMART" id="SM00490">
    <property type="entry name" value="HELICc"/>
    <property type="match status" value="1"/>
</dbReference>
<name>A0AAD2AF20_9LAMI</name>
<gene>
    <name evidence="12" type="ORF">FPE_LOCUS33959</name>
</gene>
<evidence type="ECO:0000313" key="13">
    <source>
        <dbReference type="Proteomes" id="UP000834106"/>
    </source>
</evidence>
<dbReference type="GO" id="GO:0003724">
    <property type="term" value="F:RNA helicase activity"/>
    <property type="evidence" value="ECO:0007669"/>
    <property type="project" value="InterPro"/>
</dbReference>
<feature type="region of interest" description="Disordered" evidence="8">
    <location>
        <begin position="1"/>
        <end position="132"/>
    </location>
</feature>
<feature type="region of interest" description="Disordered" evidence="8">
    <location>
        <begin position="590"/>
        <end position="744"/>
    </location>
</feature>
<feature type="compositionally biased region" description="Basic residues" evidence="8">
    <location>
        <begin position="618"/>
        <end position="635"/>
    </location>
</feature>
<evidence type="ECO:0000259" key="11">
    <source>
        <dbReference type="PROSITE" id="PS51195"/>
    </source>
</evidence>
<evidence type="ECO:0000256" key="8">
    <source>
        <dbReference type="SAM" id="MobiDB-lite"/>
    </source>
</evidence>
<feature type="compositionally biased region" description="Acidic residues" evidence="8">
    <location>
        <begin position="112"/>
        <end position="121"/>
    </location>
</feature>
<feature type="domain" description="DEAD-box RNA helicase Q" evidence="11">
    <location>
        <begin position="144"/>
        <end position="172"/>
    </location>
</feature>
<dbReference type="SUPFAM" id="SSF52540">
    <property type="entry name" value="P-loop containing nucleoside triphosphate hydrolases"/>
    <property type="match status" value="1"/>
</dbReference>
<evidence type="ECO:0000256" key="2">
    <source>
        <dbReference type="ARBA" id="ARBA00022801"/>
    </source>
</evidence>
<dbReference type="Gene3D" id="3.40.50.300">
    <property type="entry name" value="P-loop containing nucleotide triphosphate hydrolases"/>
    <property type="match status" value="2"/>
</dbReference>
<dbReference type="PROSITE" id="PS51194">
    <property type="entry name" value="HELICASE_CTER"/>
    <property type="match status" value="1"/>
</dbReference>
<comment type="similarity">
    <text evidence="6">Belongs to the DEAD box helicase family.</text>
</comment>
<accession>A0AAD2AF20</accession>
<evidence type="ECO:0000256" key="3">
    <source>
        <dbReference type="ARBA" id="ARBA00022806"/>
    </source>
</evidence>
<dbReference type="InterPro" id="IPR001650">
    <property type="entry name" value="Helicase_C-like"/>
</dbReference>
<dbReference type="CDD" id="cd18787">
    <property type="entry name" value="SF2_C_DEAD"/>
    <property type="match status" value="1"/>
</dbReference>
<dbReference type="GO" id="GO:0005829">
    <property type="term" value="C:cytosol"/>
    <property type="evidence" value="ECO:0007669"/>
    <property type="project" value="TreeGrafter"/>
</dbReference>
<feature type="compositionally biased region" description="Basic and acidic residues" evidence="8">
    <location>
        <begin position="64"/>
        <end position="80"/>
    </location>
</feature>
<feature type="compositionally biased region" description="Basic and acidic residues" evidence="8">
    <location>
        <begin position="590"/>
        <end position="600"/>
    </location>
</feature>
<sequence length="744" mass="83958">MAEEKFLFEPPSDEEIELESDSESQSDEVDEEEAEEAQSEDEKIRPNKKSQSPWDFSSYSESVADEHFRRSTTSIDEKISNARLRHPIPTTNTDSEEYSDSESEPHHQEYRPDEEEEEDGDPTTSGNDSKSFFSPVEGVSFHANSFLELHLSRPLLRACEALGYSKPTPIQAACIPLALTGRDICGSAITGSGKTAAFALPTLERLLYRPKNRPAIRVLILTPTRELAVQVHSMIMKLAQFMTEIRCCLVVGGLSTKVQEAALRSMPDIVVATPGRMIDHLRNSLSVHLDELAVLILDEADRLLELGFSAEIHELVKLCPRRRQTMLFSATMTNEVTELVKLSLNKPLRLSADPSAKRPATLTEEVVRIRRMREGNDEAVLLALCFKTFTSKVIIFSGTKQAAHRLKIIFGLAGLKAAELHGNLTQAQRLDALELFRKQEVDFLIATDVAARGLDIIGVQTVINFACPRDLTSYVHRVGRTARAGREGYAVTFVTDNDRSLLKAIVKKVGSKLRSRIVAEQSIKKWSEIIEQMEDQVASVLQEEKEEMALRKAEMEATKAENMIDHRNEIYSRPKRTWFATEKEKKLVAKAAKESQEKRNGSGSEVVSAEQAEDLKMKEKRKRQHEKNLPRKQRRKLEAAREMLEEENEGEKKNKKERNGISLVDVAYRRAKAVKAAKRAVDAGKIVKKAVKKSKNPSQTNKSRPEEMRELFQDDMSAKKQKNVQRGGGKKKSSFKSKSRYKRK</sequence>
<keyword evidence="3 6" id="KW-0347">Helicase</keyword>
<dbReference type="InterPro" id="IPR011545">
    <property type="entry name" value="DEAD/DEAH_box_helicase_dom"/>
</dbReference>
<dbReference type="Pfam" id="PF00270">
    <property type="entry name" value="DEAD"/>
    <property type="match status" value="1"/>
</dbReference>
<dbReference type="CDD" id="cd17947">
    <property type="entry name" value="DEADc_DDX27"/>
    <property type="match status" value="1"/>
</dbReference>
<keyword evidence="13" id="KW-1185">Reference proteome</keyword>
<dbReference type="InterPro" id="IPR014014">
    <property type="entry name" value="RNA_helicase_DEAD_Q_motif"/>
</dbReference>
<dbReference type="InterPro" id="IPR000629">
    <property type="entry name" value="RNA-helicase_DEAD-box_CS"/>
</dbReference>
<dbReference type="PROSITE" id="PS00039">
    <property type="entry name" value="DEAD_ATP_HELICASE"/>
    <property type="match status" value="1"/>
</dbReference>
<keyword evidence="1 6" id="KW-0547">Nucleotide-binding</keyword>
<dbReference type="GO" id="GO:0003676">
    <property type="term" value="F:nucleic acid binding"/>
    <property type="evidence" value="ECO:0007669"/>
    <property type="project" value="InterPro"/>
</dbReference>
<dbReference type="PANTHER" id="PTHR47959">
    <property type="entry name" value="ATP-DEPENDENT RNA HELICASE RHLE-RELATED"/>
    <property type="match status" value="1"/>
</dbReference>
<dbReference type="AlphaFoldDB" id="A0AAD2AF20"/>
<evidence type="ECO:0000256" key="6">
    <source>
        <dbReference type="RuleBase" id="RU000492"/>
    </source>
</evidence>
<feature type="compositionally biased region" description="Polar residues" evidence="8">
    <location>
        <begin position="49"/>
        <end position="61"/>
    </location>
</feature>
<protein>
    <recommendedName>
        <fullName evidence="14">DEAD-box ATP-dependent RNA helicase 28</fullName>
    </recommendedName>
</protein>
<evidence type="ECO:0000256" key="5">
    <source>
        <dbReference type="PROSITE-ProRule" id="PRU00552"/>
    </source>
</evidence>
<feature type="compositionally biased region" description="Polar residues" evidence="8">
    <location>
        <begin position="122"/>
        <end position="132"/>
    </location>
</feature>
<organism evidence="12 13">
    <name type="scientific">Fraxinus pennsylvanica</name>
    <dbReference type="NCBI Taxonomy" id="56036"/>
    <lineage>
        <taxon>Eukaryota</taxon>
        <taxon>Viridiplantae</taxon>
        <taxon>Streptophyta</taxon>
        <taxon>Embryophyta</taxon>
        <taxon>Tracheophyta</taxon>
        <taxon>Spermatophyta</taxon>
        <taxon>Magnoliopsida</taxon>
        <taxon>eudicotyledons</taxon>
        <taxon>Gunneridae</taxon>
        <taxon>Pentapetalae</taxon>
        <taxon>asterids</taxon>
        <taxon>lamiids</taxon>
        <taxon>Lamiales</taxon>
        <taxon>Oleaceae</taxon>
        <taxon>Oleeae</taxon>
        <taxon>Fraxinus</taxon>
    </lineage>
</organism>
<dbReference type="Pfam" id="PF00271">
    <property type="entry name" value="Helicase_C"/>
    <property type="match status" value="1"/>
</dbReference>
<keyword evidence="2 6" id="KW-0378">Hydrolase</keyword>
<dbReference type="EMBL" id="OU503057">
    <property type="protein sequence ID" value="CAI9786529.1"/>
    <property type="molecule type" value="Genomic_DNA"/>
</dbReference>
<feature type="short sequence motif" description="Q motif" evidence="5">
    <location>
        <begin position="144"/>
        <end position="172"/>
    </location>
</feature>
<dbReference type="PROSITE" id="PS51192">
    <property type="entry name" value="HELICASE_ATP_BIND_1"/>
    <property type="match status" value="1"/>
</dbReference>
<feature type="compositionally biased region" description="Basic residues" evidence="8">
    <location>
        <begin position="669"/>
        <end position="678"/>
    </location>
</feature>
<dbReference type="GO" id="GO:0016787">
    <property type="term" value="F:hydrolase activity"/>
    <property type="evidence" value="ECO:0007669"/>
    <property type="project" value="UniProtKB-KW"/>
</dbReference>
<feature type="compositionally biased region" description="Basic residues" evidence="8">
    <location>
        <begin position="686"/>
        <end position="695"/>
    </location>
</feature>
<evidence type="ECO:0000313" key="12">
    <source>
        <dbReference type="EMBL" id="CAI9786529.1"/>
    </source>
</evidence>
<feature type="compositionally biased region" description="Basic and acidic residues" evidence="8">
    <location>
        <begin position="703"/>
        <end position="718"/>
    </location>
</feature>
<dbReference type="SMART" id="SM00487">
    <property type="entry name" value="DEXDc"/>
    <property type="match status" value="1"/>
</dbReference>
<evidence type="ECO:0000256" key="7">
    <source>
        <dbReference type="SAM" id="Coils"/>
    </source>
</evidence>
<dbReference type="PANTHER" id="PTHR47959:SF14">
    <property type="entry name" value="DEAD-BOX ATP-DEPENDENT RNA HELICASE 28"/>
    <property type="match status" value="1"/>
</dbReference>
<proteinExistence type="inferred from homology"/>
<feature type="compositionally biased region" description="Basic residues" evidence="8">
    <location>
        <begin position="719"/>
        <end position="744"/>
    </location>
</feature>
<keyword evidence="7" id="KW-0175">Coiled coil</keyword>
<evidence type="ECO:0000259" key="10">
    <source>
        <dbReference type="PROSITE" id="PS51194"/>
    </source>
</evidence>
<evidence type="ECO:0000259" key="9">
    <source>
        <dbReference type="PROSITE" id="PS51192"/>
    </source>
</evidence>
<dbReference type="InterPro" id="IPR027417">
    <property type="entry name" value="P-loop_NTPase"/>
</dbReference>